<evidence type="ECO:0000313" key="3">
    <source>
        <dbReference type="EMBL" id="KJR88783.1"/>
    </source>
</evidence>
<feature type="compositionally biased region" description="Basic residues" evidence="1">
    <location>
        <begin position="1"/>
        <end position="10"/>
    </location>
</feature>
<reference evidence="3 4" key="1">
    <citation type="journal article" date="2014" name="BMC Genomics">
        <title>Comparative genomics of the major fungal agents of human and animal Sporotrichosis: Sporothrix schenckii and Sporothrix brasiliensis.</title>
        <authorList>
            <person name="Teixeira M.M."/>
            <person name="de Almeida L.G."/>
            <person name="Kubitschek-Barreira P."/>
            <person name="Alves F.L."/>
            <person name="Kioshima E.S."/>
            <person name="Abadio A.K."/>
            <person name="Fernandes L."/>
            <person name="Derengowski L.S."/>
            <person name="Ferreira K.S."/>
            <person name="Souza R.C."/>
            <person name="Ruiz J.C."/>
            <person name="de Andrade N.C."/>
            <person name="Paes H.C."/>
            <person name="Nicola A.M."/>
            <person name="Albuquerque P."/>
            <person name="Gerber A.L."/>
            <person name="Martins V.P."/>
            <person name="Peconick L.D."/>
            <person name="Neto A.V."/>
            <person name="Chaucanez C.B."/>
            <person name="Silva P.A."/>
            <person name="Cunha O.L."/>
            <person name="de Oliveira F.F."/>
            <person name="dos Santos T.C."/>
            <person name="Barros A.L."/>
            <person name="Soares M.A."/>
            <person name="de Oliveira L.M."/>
            <person name="Marini M.M."/>
            <person name="Villalobos-Duno H."/>
            <person name="Cunha M.M."/>
            <person name="de Hoog S."/>
            <person name="da Silveira J.F."/>
            <person name="Henrissat B."/>
            <person name="Nino-Vega G.A."/>
            <person name="Cisalpino P.S."/>
            <person name="Mora-Montes H.M."/>
            <person name="Almeida S.R."/>
            <person name="Stajich J.E."/>
            <person name="Lopes-Bezerra L.M."/>
            <person name="Vasconcelos A.T."/>
            <person name="Felipe M.S."/>
        </authorList>
    </citation>
    <scope>NUCLEOTIDE SEQUENCE [LARGE SCALE GENOMIC DNA]</scope>
    <source>
        <strain evidence="3 4">1099-18</strain>
    </source>
</reference>
<dbReference type="InterPro" id="IPR012942">
    <property type="entry name" value="SRR1-like"/>
</dbReference>
<dbReference type="PANTHER" id="PTHR42080">
    <property type="entry name" value="SRR1 DOMAIN-CONTAINING PROTEIN"/>
    <property type="match status" value="1"/>
</dbReference>
<name>A0A0F2MGF3_SPOSC</name>
<dbReference type="PANTHER" id="PTHR42080:SF3">
    <property type="entry name" value="SRR1-LIKE DOMAIN-CONTAINING PROTEIN"/>
    <property type="match status" value="1"/>
</dbReference>
<dbReference type="KEGG" id="ssck:SPSK_07341"/>
<dbReference type="Proteomes" id="UP000033710">
    <property type="component" value="Unassembled WGS sequence"/>
</dbReference>
<feature type="compositionally biased region" description="Basic and acidic residues" evidence="1">
    <location>
        <begin position="48"/>
        <end position="57"/>
    </location>
</feature>
<comment type="caution">
    <text evidence="3">The sequence shown here is derived from an EMBL/GenBank/DDBJ whole genome shotgun (WGS) entry which is preliminary data.</text>
</comment>
<feature type="compositionally biased region" description="Low complexity" evidence="1">
    <location>
        <begin position="13"/>
        <end position="41"/>
    </location>
</feature>
<evidence type="ECO:0000313" key="4">
    <source>
        <dbReference type="Proteomes" id="UP000033710"/>
    </source>
</evidence>
<evidence type="ECO:0000259" key="2">
    <source>
        <dbReference type="Pfam" id="PF07985"/>
    </source>
</evidence>
<feature type="domain" description="SRR1-like" evidence="2">
    <location>
        <begin position="313"/>
        <end position="427"/>
    </location>
</feature>
<accession>A0A0F2MGF3</accession>
<proteinExistence type="predicted"/>
<reference evidence="3 4" key="2">
    <citation type="journal article" date="2015" name="Eukaryot. Cell">
        <title>Asexual propagation of a virulent clone complex in a human and feline outbreak of sporotrichosis.</title>
        <authorList>
            <person name="Teixeira Mde M."/>
            <person name="Rodrigues A.M."/>
            <person name="Tsui C.K."/>
            <person name="de Almeida L.G."/>
            <person name="Van Diepeningen A.D."/>
            <person name="van den Ende B.G."/>
            <person name="Fernandes G.F."/>
            <person name="Kano R."/>
            <person name="Hamelin R.C."/>
            <person name="Lopes-Bezerra L.M."/>
            <person name="Vasconcelos A.T."/>
            <person name="de Hoog S."/>
            <person name="de Camargo Z.P."/>
            <person name="Felipe M.S."/>
        </authorList>
    </citation>
    <scope>NUCLEOTIDE SEQUENCE [LARGE SCALE GENOMIC DNA]</scope>
    <source>
        <strain evidence="3 4">1099-18</strain>
    </source>
</reference>
<feature type="region of interest" description="Disordered" evidence="1">
    <location>
        <begin position="1"/>
        <end position="65"/>
    </location>
</feature>
<dbReference type="RefSeq" id="XP_016591459.1">
    <property type="nucleotide sequence ID" value="XM_016734005.1"/>
</dbReference>
<dbReference type="OrthoDB" id="5230585at2759"/>
<dbReference type="GeneID" id="27669282"/>
<dbReference type="Pfam" id="PF07985">
    <property type="entry name" value="SRR1"/>
    <property type="match status" value="1"/>
</dbReference>
<dbReference type="VEuPathDB" id="FungiDB:SPSK_07341"/>
<dbReference type="EMBL" id="AXCR01000004">
    <property type="protein sequence ID" value="KJR88783.1"/>
    <property type="molecule type" value="Genomic_DNA"/>
</dbReference>
<gene>
    <name evidence="3" type="ORF">SPSK_07341</name>
</gene>
<evidence type="ECO:0000256" key="1">
    <source>
        <dbReference type="SAM" id="MobiDB-lite"/>
    </source>
</evidence>
<protein>
    <recommendedName>
        <fullName evidence="2">SRR1-like domain-containing protein</fullName>
    </recommendedName>
</protein>
<sequence length="538" mass="57653">MGCVTPRRRSPDRLSSPLRAISRSTSSTTLGALTTLTNASTFVADAPEPTKDSKTDASSDGSNSDVDEFAELKQRRAEMAAMASRVMALYDAGVPLFTRGALRQLGLQLDHSAGVRSGDRNATVTVCGMDGRRVRLTTQSGAVSATAVHPDIVLVNVKPQIDYWNIEKLTGNALWHIRRFDPTRAFLPLRISHIQEARYRDANGTISSSGSSTVAELASGLASMSLSNTEAKPSPATVPAPRARLNVDELQAAFRRHRDTWEASDACHQLRETLFASLAPQLVPRGRAIVRKIVAFACSSMTEEREGGSARHAVQHAMMLTVRDVLEQIQTDAGGGVETQLDSDSETDSETDGIAVKAATTREAPQPVTVDCFAQDPAYDAADRAVLAMEGVSVLEDPYGFLAVDETTVVISVAPSVPVRQIVTDIARPAAMIWGRVVDEGAAAAAGARPSSVLVDDMGGLSDPASSRVQQMIEADYAEFDFPRDPHNFGTVDGVALYVRTSPAARPPTPPLTDDQAGWSASLFQRLHRTLLCQTTLT</sequence>
<organism evidence="3 4">
    <name type="scientific">Sporothrix schenckii 1099-18</name>
    <dbReference type="NCBI Taxonomy" id="1397361"/>
    <lineage>
        <taxon>Eukaryota</taxon>
        <taxon>Fungi</taxon>
        <taxon>Dikarya</taxon>
        <taxon>Ascomycota</taxon>
        <taxon>Pezizomycotina</taxon>
        <taxon>Sordariomycetes</taxon>
        <taxon>Sordariomycetidae</taxon>
        <taxon>Ophiostomatales</taxon>
        <taxon>Ophiostomataceae</taxon>
        <taxon>Sporothrix</taxon>
    </lineage>
</organism>
<dbReference type="AlphaFoldDB" id="A0A0F2MGF3"/>